<dbReference type="OrthoDB" id="1493979at2"/>
<keyword evidence="1" id="KW-0812">Transmembrane</keyword>
<evidence type="ECO:0000313" key="3">
    <source>
        <dbReference type="Proteomes" id="UP000291124"/>
    </source>
</evidence>
<accession>A0A4P6Y5E4</accession>
<dbReference type="RefSeq" id="WP_133274887.1">
    <property type="nucleotide sequence ID" value="NZ_CP037933.1"/>
</dbReference>
<evidence type="ECO:0000256" key="1">
    <source>
        <dbReference type="SAM" id="Phobius"/>
    </source>
</evidence>
<dbReference type="Proteomes" id="UP000291124">
    <property type="component" value="Chromosome"/>
</dbReference>
<reference evidence="3" key="1">
    <citation type="submission" date="2019-03" db="EMBL/GenBank/DDBJ databases">
        <title>Flavobacterium sp.</title>
        <authorList>
            <person name="Kim H."/>
        </authorList>
    </citation>
    <scope>NUCLEOTIDE SEQUENCE [LARGE SCALE GENOMIC DNA]</scope>
    <source>
        <strain evidence="3">GS13</strain>
    </source>
</reference>
<dbReference type="KEGG" id="fnk:E1750_00605"/>
<dbReference type="AlphaFoldDB" id="A0A4P6Y5E4"/>
<gene>
    <name evidence="2" type="ORF">E1750_00605</name>
</gene>
<proteinExistence type="predicted"/>
<dbReference type="EMBL" id="CP037933">
    <property type="protein sequence ID" value="QBN17356.1"/>
    <property type="molecule type" value="Genomic_DNA"/>
</dbReference>
<keyword evidence="1" id="KW-0472">Membrane</keyword>
<name>A0A4P6Y5E4_9FLAO</name>
<sequence>MQIITTTISFFLLIGLIVSPSFIIYKLNKLNVKNNFIFYLIFGIIITSILMLIVAWWSHFSTKILLSHYGYNFDSMNLIERFENVSAENLDKVKNLEISMMGIGWPLKAIMSYLVYCPYILIVYIVTFYFTKIKKGNIQKRLNDLKS</sequence>
<keyword evidence="3" id="KW-1185">Reference proteome</keyword>
<evidence type="ECO:0000313" key="2">
    <source>
        <dbReference type="EMBL" id="QBN17356.1"/>
    </source>
</evidence>
<organism evidence="2 3">
    <name type="scientific">Flavobacterium nackdongense</name>
    <dbReference type="NCBI Taxonomy" id="2547394"/>
    <lineage>
        <taxon>Bacteria</taxon>
        <taxon>Pseudomonadati</taxon>
        <taxon>Bacteroidota</taxon>
        <taxon>Flavobacteriia</taxon>
        <taxon>Flavobacteriales</taxon>
        <taxon>Flavobacteriaceae</taxon>
        <taxon>Flavobacterium</taxon>
    </lineage>
</organism>
<feature type="transmembrane region" description="Helical" evidence="1">
    <location>
        <begin position="37"/>
        <end position="57"/>
    </location>
</feature>
<feature type="transmembrane region" description="Helical" evidence="1">
    <location>
        <begin position="110"/>
        <end position="131"/>
    </location>
</feature>
<protein>
    <submittedName>
        <fullName evidence="2">Uncharacterized protein</fullName>
    </submittedName>
</protein>
<keyword evidence="1" id="KW-1133">Transmembrane helix</keyword>
<feature type="transmembrane region" description="Helical" evidence="1">
    <location>
        <begin position="6"/>
        <end position="25"/>
    </location>
</feature>